<dbReference type="VEuPathDB" id="CryptoDB:CHUDEA3_1750"/>
<keyword evidence="1" id="KW-0175">Coiled coil</keyword>
<proteinExistence type="predicted"/>
<evidence type="ECO:0000256" key="3">
    <source>
        <dbReference type="SAM" id="SignalP"/>
    </source>
</evidence>
<feature type="chain" id="PRO_5006627643" evidence="3">
    <location>
        <begin position="17"/>
        <end position="282"/>
    </location>
</feature>
<feature type="region of interest" description="Disordered" evidence="2">
    <location>
        <begin position="42"/>
        <end position="65"/>
    </location>
</feature>
<dbReference type="EMBL" id="LN877949">
    <property type="protein sequence ID" value="CUV05045.1"/>
    <property type="molecule type" value="Genomic_DNA"/>
</dbReference>
<dbReference type="VEuPathDB" id="CryptoDB:ChTU502y2012_414g0215"/>
<evidence type="ECO:0000313" key="4">
    <source>
        <dbReference type="EMBL" id="CUV05045.1"/>
    </source>
</evidence>
<protein>
    <submittedName>
        <fullName evidence="4">Uncharacterized protein</fullName>
    </submittedName>
</protein>
<dbReference type="VEuPathDB" id="CryptoDB:GY17_00002697"/>
<name>A0A0S4TCN3_CRYHO</name>
<feature type="compositionally biased region" description="Low complexity" evidence="2">
    <location>
        <begin position="44"/>
        <end position="57"/>
    </location>
</feature>
<accession>A0A0S4TCN3</accession>
<reference evidence="4" key="1">
    <citation type="submission" date="2015-08" db="EMBL/GenBank/DDBJ databases">
        <authorList>
            <person name="Babu N.S."/>
            <person name="Beckwith C.J."/>
            <person name="Beseler K.G."/>
            <person name="Brison A."/>
            <person name="Carone J.V."/>
            <person name="Caskin T.P."/>
            <person name="Diamond M."/>
            <person name="Durham M.E."/>
            <person name="Foxe J.M."/>
            <person name="Go M."/>
            <person name="Henderson B.A."/>
            <person name="Jones I.B."/>
            <person name="McGettigan J.A."/>
            <person name="Micheletti S.J."/>
            <person name="Nasrallah M.E."/>
            <person name="Ortiz D."/>
            <person name="Piller C.R."/>
            <person name="Privatt S.R."/>
            <person name="Schneider S.L."/>
            <person name="Sharp S."/>
            <person name="Smith T.C."/>
            <person name="Stanton J.D."/>
            <person name="Ullery H.E."/>
            <person name="Wilson R.J."/>
            <person name="Serrano M.G."/>
            <person name="Buck G."/>
            <person name="Lee V."/>
            <person name="Wang Y."/>
            <person name="Carvalho R."/>
            <person name="Voegtly L."/>
            <person name="Shi R."/>
            <person name="Duckworth R."/>
            <person name="Johnson A."/>
            <person name="Loviza R."/>
            <person name="Walstead R."/>
            <person name="Shah Z."/>
            <person name="Kiflezghi M."/>
            <person name="Wade K."/>
            <person name="Ball S.L."/>
            <person name="Bradley K.W."/>
            <person name="Asai D.J."/>
            <person name="Bowman C.A."/>
            <person name="Russell D.A."/>
            <person name="Pope W.H."/>
            <person name="Jacobs-Sera D."/>
            <person name="Hendrix R.W."/>
            <person name="Hatfull G.F."/>
        </authorList>
    </citation>
    <scope>NUCLEOTIDE SEQUENCE [LARGE SCALE GENOMIC DNA]</scope>
</reference>
<dbReference type="AlphaFoldDB" id="A0A0S4TCN3"/>
<feature type="coiled-coil region" evidence="1">
    <location>
        <begin position="100"/>
        <end position="165"/>
    </location>
</feature>
<feature type="signal peptide" evidence="3">
    <location>
        <begin position="1"/>
        <end position="16"/>
    </location>
</feature>
<dbReference type="Proteomes" id="UP000199752">
    <property type="component" value="Chromosome 3"/>
</dbReference>
<dbReference type="VEuPathDB" id="CryptoDB:Chro.30209"/>
<evidence type="ECO:0000256" key="1">
    <source>
        <dbReference type="SAM" id="Coils"/>
    </source>
</evidence>
<keyword evidence="3" id="KW-0732">Signal</keyword>
<evidence type="ECO:0000256" key="2">
    <source>
        <dbReference type="SAM" id="MobiDB-lite"/>
    </source>
</evidence>
<organism evidence="4">
    <name type="scientific">Cryptosporidium hominis</name>
    <dbReference type="NCBI Taxonomy" id="237895"/>
    <lineage>
        <taxon>Eukaryota</taxon>
        <taxon>Sar</taxon>
        <taxon>Alveolata</taxon>
        <taxon>Apicomplexa</taxon>
        <taxon>Conoidasida</taxon>
        <taxon>Coccidia</taxon>
        <taxon>Eucoccidiorida</taxon>
        <taxon>Eimeriorina</taxon>
        <taxon>Cryptosporidiidae</taxon>
        <taxon>Cryptosporidium</taxon>
    </lineage>
</organism>
<gene>
    <name evidence="4" type="ORF">CHUDEA3_1750</name>
</gene>
<sequence length="282" mass="32469">MLFLWLLTIFFVFIGGINENKGILNHNIKLISFLHAEGGKDLESSSSSYLTKETSTTNSDDGELSQPNSWFVTKLESNAESYLESIGISPDLTSKESCTESQLKNLLKELKKSLKKLILTNEQVKHYNDNNSSGKYSTVGFQEYLTEKKQEISMHKQNIESLLEQIFKCLILLRLDKYSRRIFKDNSVNCNAQTYTFFAVLKTTSKQLLSILKKLLHKFNKEYKNSTKNITATFDHSTLSASIQTLKILITKQEYTIRKIKHKKKKCKMYMEISSRDISTLL</sequence>